<evidence type="ECO:0000256" key="1">
    <source>
        <dbReference type="PROSITE-ProRule" id="PRU00555"/>
    </source>
</evidence>
<keyword evidence="3" id="KW-0472">Membrane</keyword>
<organism evidence="5 6">
    <name type="scientific">Cryomyces minteri</name>
    <dbReference type="NCBI Taxonomy" id="331657"/>
    <lineage>
        <taxon>Eukaryota</taxon>
        <taxon>Fungi</taxon>
        <taxon>Dikarya</taxon>
        <taxon>Ascomycota</taxon>
        <taxon>Pezizomycotina</taxon>
        <taxon>Dothideomycetes</taxon>
        <taxon>Dothideomycetes incertae sedis</taxon>
        <taxon>Cryomyces</taxon>
    </lineage>
</organism>
<proteinExistence type="inferred from homology"/>
<gene>
    <name evidence="5" type="ORF">B0A49_06785</name>
</gene>
<dbReference type="Proteomes" id="UP000308768">
    <property type="component" value="Unassembled WGS sequence"/>
</dbReference>
<dbReference type="PROSITE" id="PS51210">
    <property type="entry name" value="PLA2C"/>
    <property type="match status" value="1"/>
</dbReference>
<reference evidence="5 6" key="1">
    <citation type="submission" date="2017-03" db="EMBL/GenBank/DDBJ databases">
        <title>Genomes of endolithic fungi from Antarctica.</title>
        <authorList>
            <person name="Coleine C."/>
            <person name="Masonjones S."/>
            <person name="Stajich J.E."/>
        </authorList>
    </citation>
    <scope>NUCLEOTIDE SEQUENCE [LARGE SCALE GENOMIC DNA]</scope>
    <source>
        <strain evidence="5 6">CCFEE 5187</strain>
    </source>
</reference>
<evidence type="ECO:0000256" key="3">
    <source>
        <dbReference type="SAM" id="Phobius"/>
    </source>
</evidence>
<evidence type="ECO:0000313" key="6">
    <source>
        <dbReference type="Proteomes" id="UP000308768"/>
    </source>
</evidence>
<accession>A0A4U0WJD9</accession>
<keyword evidence="1 2" id="KW-0442">Lipid degradation</keyword>
<feature type="transmembrane region" description="Helical" evidence="3">
    <location>
        <begin position="69"/>
        <end position="90"/>
    </location>
</feature>
<keyword evidence="3" id="KW-0812">Transmembrane</keyword>
<dbReference type="GO" id="GO:0009395">
    <property type="term" value="P:phospholipid catabolic process"/>
    <property type="evidence" value="ECO:0007669"/>
    <property type="project" value="InterPro"/>
</dbReference>
<dbReference type="OrthoDB" id="4084751at2759"/>
<evidence type="ECO:0000313" key="5">
    <source>
        <dbReference type="EMBL" id="TKA63164.1"/>
    </source>
</evidence>
<dbReference type="STRING" id="331657.A0A4U0WJD9"/>
<sequence length="91" mass="9469">GNGTRDAQWPACVGCAILSRSLNRTNTPLPAVCTQCFQRYCWDGTVNSTAPTPYNPKSVLTQINVRSGAARFGATGLALVAAVGAVVALVM</sequence>
<comment type="caution">
    <text evidence="5">The sequence shown here is derived from an EMBL/GenBank/DDBJ whole genome shotgun (WGS) entry which is preliminary data.</text>
</comment>
<comment type="similarity">
    <text evidence="2">Belongs to the lysophospholipase family.</text>
</comment>
<comment type="catalytic activity">
    <reaction evidence="2">
        <text>a 1-acyl-sn-glycero-3-phosphocholine + H2O = sn-glycerol 3-phosphocholine + a fatty acid + H(+)</text>
        <dbReference type="Rhea" id="RHEA:15177"/>
        <dbReference type="ChEBI" id="CHEBI:15377"/>
        <dbReference type="ChEBI" id="CHEBI:15378"/>
        <dbReference type="ChEBI" id="CHEBI:16870"/>
        <dbReference type="ChEBI" id="CHEBI:28868"/>
        <dbReference type="ChEBI" id="CHEBI:58168"/>
        <dbReference type="EC" id="3.1.1.5"/>
    </reaction>
</comment>
<protein>
    <recommendedName>
        <fullName evidence="2">Lysophospholipase</fullName>
        <ecNumber evidence="2">3.1.1.5</ecNumber>
    </recommendedName>
</protein>
<dbReference type="AlphaFoldDB" id="A0A4U0WJD9"/>
<dbReference type="GO" id="GO:0004622">
    <property type="term" value="F:phosphatidylcholine lysophospholipase activity"/>
    <property type="evidence" value="ECO:0007669"/>
    <property type="project" value="UniProtKB-EC"/>
</dbReference>
<name>A0A4U0WJD9_9PEZI</name>
<dbReference type="InterPro" id="IPR002642">
    <property type="entry name" value="LysoPLipase_cat_dom"/>
</dbReference>
<keyword evidence="1 2" id="KW-0378">Hydrolase</keyword>
<evidence type="ECO:0000259" key="4">
    <source>
        <dbReference type="PROSITE" id="PS51210"/>
    </source>
</evidence>
<feature type="domain" description="PLA2c" evidence="4">
    <location>
        <begin position="1"/>
        <end position="47"/>
    </location>
</feature>
<evidence type="ECO:0000256" key="2">
    <source>
        <dbReference type="RuleBase" id="RU362103"/>
    </source>
</evidence>
<dbReference type="EMBL" id="NAJN01001441">
    <property type="protein sequence ID" value="TKA63164.1"/>
    <property type="molecule type" value="Genomic_DNA"/>
</dbReference>
<dbReference type="Pfam" id="PF01735">
    <property type="entry name" value="PLA2_B"/>
    <property type="match status" value="1"/>
</dbReference>
<dbReference type="EC" id="3.1.1.5" evidence="2"/>
<keyword evidence="3" id="KW-1133">Transmembrane helix</keyword>
<feature type="non-terminal residue" evidence="5">
    <location>
        <position position="1"/>
    </location>
</feature>
<keyword evidence="6" id="KW-1185">Reference proteome</keyword>
<keyword evidence="1 2" id="KW-0443">Lipid metabolism</keyword>